<dbReference type="GO" id="GO:0005634">
    <property type="term" value="C:nucleus"/>
    <property type="evidence" value="ECO:0007669"/>
    <property type="project" value="TreeGrafter"/>
</dbReference>
<feature type="compositionally biased region" description="Basic residues" evidence="3">
    <location>
        <begin position="200"/>
        <end position="215"/>
    </location>
</feature>
<keyword evidence="1 2" id="KW-0694">RNA-binding</keyword>
<evidence type="ECO:0000313" key="6">
    <source>
        <dbReference type="Proteomes" id="UP001217582"/>
    </source>
</evidence>
<feature type="region of interest" description="Disordered" evidence="3">
    <location>
        <begin position="189"/>
        <end position="250"/>
    </location>
</feature>
<evidence type="ECO:0000259" key="4">
    <source>
        <dbReference type="PROSITE" id="PS50102"/>
    </source>
</evidence>
<dbReference type="SUPFAM" id="SSF54928">
    <property type="entry name" value="RNA-binding domain, RBD"/>
    <property type="match status" value="1"/>
</dbReference>
<feature type="compositionally biased region" description="Low complexity" evidence="3">
    <location>
        <begin position="56"/>
        <end position="67"/>
    </location>
</feature>
<evidence type="ECO:0000256" key="2">
    <source>
        <dbReference type="PROSITE-ProRule" id="PRU00176"/>
    </source>
</evidence>
<evidence type="ECO:0000256" key="1">
    <source>
        <dbReference type="ARBA" id="ARBA00022884"/>
    </source>
</evidence>
<name>A0AAJ6CLH0_9BASI</name>
<dbReference type="Gene3D" id="3.30.70.330">
    <property type="match status" value="1"/>
</dbReference>
<dbReference type="InterPro" id="IPR034357">
    <property type="entry name" value="Yra1/Mlo3_RRM"/>
</dbReference>
<feature type="region of interest" description="Disordered" evidence="3">
    <location>
        <begin position="42"/>
        <end position="67"/>
    </location>
</feature>
<dbReference type="AlphaFoldDB" id="A0AAJ6CLH0"/>
<gene>
    <name evidence="5" type="primary">YRA1</name>
    <name evidence="5" type="ORF">MARU1_001433</name>
</gene>
<protein>
    <submittedName>
        <fullName evidence="5">RNA-binding RNA annealing protein</fullName>
    </submittedName>
</protein>
<dbReference type="CDD" id="cd12267">
    <property type="entry name" value="RRM_YRA1_MLO3"/>
    <property type="match status" value="1"/>
</dbReference>
<accession>A0AAJ6CLH0</accession>
<dbReference type="PANTHER" id="PTHR19965">
    <property type="entry name" value="RNA AND EXPORT FACTOR BINDING PROTEIN"/>
    <property type="match status" value="1"/>
</dbReference>
<keyword evidence="6" id="KW-1185">Reference proteome</keyword>
<dbReference type="Pfam" id="PF00076">
    <property type="entry name" value="RRM_1"/>
    <property type="match status" value="1"/>
</dbReference>
<evidence type="ECO:0000256" key="3">
    <source>
        <dbReference type="SAM" id="MobiDB-lite"/>
    </source>
</evidence>
<evidence type="ECO:0000313" key="5">
    <source>
        <dbReference type="EMBL" id="WFD15415.1"/>
    </source>
</evidence>
<feature type="compositionally biased region" description="Basic residues" evidence="3">
    <location>
        <begin position="43"/>
        <end position="55"/>
    </location>
</feature>
<organism evidence="5 6">
    <name type="scientific">Malassezia arunalokei</name>
    <dbReference type="NCBI Taxonomy" id="1514897"/>
    <lineage>
        <taxon>Eukaryota</taxon>
        <taxon>Fungi</taxon>
        <taxon>Dikarya</taxon>
        <taxon>Basidiomycota</taxon>
        <taxon>Ustilaginomycotina</taxon>
        <taxon>Malasseziomycetes</taxon>
        <taxon>Malasseziales</taxon>
        <taxon>Malasseziaceae</taxon>
        <taxon>Malassezia</taxon>
    </lineage>
</organism>
<dbReference type="GO" id="GO:0003729">
    <property type="term" value="F:mRNA binding"/>
    <property type="evidence" value="ECO:0007669"/>
    <property type="project" value="TreeGrafter"/>
</dbReference>
<dbReference type="InterPro" id="IPR000504">
    <property type="entry name" value="RRM_dom"/>
</dbReference>
<reference evidence="5 6" key="1">
    <citation type="submission" date="2023-03" db="EMBL/GenBank/DDBJ databases">
        <title>Mating type loci evolution in Malassezia.</title>
        <authorList>
            <person name="Coelho M.A."/>
        </authorList>
    </citation>
    <scope>NUCLEOTIDE SEQUENCE [LARGE SCALE GENOMIC DNA]</scope>
    <source>
        <strain evidence="5 6">CBS 13387</strain>
    </source>
</reference>
<sequence length="250" mass="26835">MTDWFSLPGSHARGPGIGGMEYLHYGIDFASNLDKSLDEIISTKRKQTPRPRRSSGPRQSSLSRGKGAKAAAVGSAVAAAAAVSQANRQQPPLVIPGRGPQGQGSKVIVSNLPTDVTEAQVKELFSTTIGPLRRVLMSYRANGQSTGVVTVQFQRAEDASRAYSQYNNRLIDGKRPLKIEVVVDPAHAPVVAPEAPKPPKSARAKRNAKAKRRREARPAKSLEDLDAEMEDYSKQASSEAQPMQDAPSAA</sequence>
<dbReference type="Proteomes" id="UP001217582">
    <property type="component" value="Chromosome 3"/>
</dbReference>
<dbReference type="PANTHER" id="PTHR19965:SF35">
    <property type="entry name" value="RNA ANNEALING PROTEIN YRA1"/>
    <property type="match status" value="1"/>
</dbReference>
<feature type="domain" description="RRM" evidence="4">
    <location>
        <begin position="105"/>
        <end position="184"/>
    </location>
</feature>
<dbReference type="InterPro" id="IPR012677">
    <property type="entry name" value="Nucleotide-bd_a/b_plait_sf"/>
</dbReference>
<dbReference type="SMART" id="SM00360">
    <property type="entry name" value="RRM"/>
    <property type="match status" value="1"/>
</dbReference>
<dbReference type="InterPro" id="IPR051229">
    <property type="entry name" value="ALYREF_mRNA_export"/>
</dbReference>
<dbReference type="InterPro" id="IPR035979">
    <property type="entry name" value="RBD_domain_sf"/>
</dbReference>
<proteinExistence type="predicted"/>
<dbReference type="PROSITE" id="PS50102">
    <property type="entry name" value="RRM"/>
    <property type="match status" value="1"/>
</dbReference>
<dbReference type="EMBL" id="CP119918">
    <property type="protein sequence ID" value="WFD15415.1"/>
    <property type="molecule type" value="Genomic_DNA"/>
</dbReference>